<dbReference type="SUPFAM" id="SSF48726">
    <property type="entry name" value="Immunoglobulin"/>
    <property type="match status" value="1"/>
</dbReference>
<reference evidence="4" key="2">
    <citation type="submission" date="2025-09" db="UniProtKB">
        <authorList>
            <consortium name="Ensembl"/>
        </authorList>
    </citation>
    <scope>IDENTIFICATION</scope>
</reference>
<organism evidence="4 5">
    <name type="scientific">Kryptolebias marmoratus</name>
    <name type="common">Mangrove killifish</name>
    <name type="synonym">Rivulus marmoratus</name>
    <dbReference type="NCBI Taxonomy" id="37003"/>
    <lineage>
        <taxon>Eukaryota</taxon>
        <taxon>Metazoa</taxon>
        <taxon>Chordata</taxon>
        <taxon>Craniata</taxon>
        <taxon>Vertebrata</taxon>
        <taxon>Euteleostomi</taxon>
        <taxon>Actinopterygii</taxon>
        <taxon>Neopterygii</taxon>
        <taxon>Teleostei</taxon>
        <taxon>Neoteleostei</taxon>
        <taxon>Acanthomorphata</taxon>
        <taxon>Ovalentaria</taxon>
        <taxon>Atherinomorphae</taxon>
        <taxon>Cyprinodontiformes</taxon>
        <taxon>Rivulidae</taxon>
        <taxon>Kryptolebias</taxon>
    </lineage>
</organism>
<dbReference type="Gene3D" id="2.60.40.10">
    <property type="entry name" value="Immunoglobulins"/>
    <property type="match status" value="1"/>
</dbReference>
<dbReference type="OrthoDB" id="9422899at2759"/>
<dbReference type="OMA" id="GTTRWYK"/>
<name>A0A3Q3AYB5_KRYMA</name>
<evidence type="ECO:0000259" key="3">
    <source>
        <dbReference type="PROSITE" id="PS50835"/>
    </source>
</evidence>
<feature type="chain" id="PRO_5018668669" evidence="2">
    <location>
        <begin position="24"/>
        <end position="237"/>
    </location>
</feature>
<evidence type="ECO:0000313" key="4">
    <source>
        <dbReference type="Ensembl" id="ENSKMAP00000022173.1"/>
    </source>
</evidence>
<dbReference type="InterPro" id="IPR013783">
    <property type="entry name" value="Ig-like_fold"/>
</dbReference>
<sequence>MIVSPNLPSFVLLFSLSLRAALGRAVGEDAPEVSSVSGRDCSLQCTATQKPGVQYMAVRWYKLRTFPSPLQSGLITRNLPNDTTRWYTGVDMKVNFQGESLDIFLPNVTCSDSGVYLCYLAAPVGEQNREGKVVLTLTDCPVEPTPVPAAPTKSPVRPAESLLTDSTLVIFASAVLMVALVIFVISYSCLKNTLGEKGKMTKREIPLNAPLKPLEKKDLMLIYTLGAKMSTMKHICV</sequence>
<feature type="signal peptide" evidence="2">
    <location>
        <begin position="1"/>
        <end position="23"/>
    </location>
</feature>
<keyword evidence="1" id="KW-1133">Transmembrane helix</keyword>
<evidence type="ECO:0000256" key="2">
    <source>
        <dbReference type="SAM" id="SignalP"/>
    </source>
</evidence>
<dbReference type="GeneID" id="108243225"/>
<keyword evidence="1" id="KW-0472">Membrane</keyword>
<protein>
    <submittedName>
        <fullName evidence="4">CD83 molecule</fullName>
    </submittedName>
</protein>
<dbReference type="GeneTree" id="ENSGT00510000051337"/>
<accession>A0A3Q3AYB5</accession>
<dbReference type="AlphaFoldDB" id="A0A3Q3AYB5"/>
<dbReference type="CTD" id="9308"/>
<evidence type="ECO:0000256" key="1">
    <source>
        <dbReference type="SAM" id="Phobius"/>
    </source>
</evidence>
<dbReference type="RefSeq" id="XP_017284005.1">
    <property type="nucleotide sequence ID" value="XM_017428516.3"/>
</dbReference>
<dbReference type="PROSITE" id="PS50835">
    <property type="entry name" value="IG_LIKE"/>
    <property type="match status" value="1"/>
</dbReference>
<dbReference type="STRING" id="37003.ENSKMAP00000022173"/>
<feature type="domain" description="Ig-like" evidence="3">
    <location>
        <begin position="8"/>
        <end position="136"/>
    </location>
</feature>
<keyword evidence="2" id="KW-0732">Signal</keyword>
<reference evidence="4" key="1">
    <citation type="submission" date="2025-08" db="UniProtKB">
        <authorList>
            <consortium name="Ensembl"/>
        </authorList>
    </citation>
    <scope>IDENTIFICATION</scope>
</reference>
<dbReference type="Pfam" id="PF07686">
    <property type="entry name" value="V-set"/>
    <property type="match status" value="1"/>
</dbReference>
<evidence type="ECO:0000313" key="5">
    <source>
        <dbReference type="Proteomes" id="UP000264800"/>
    </source>
</evidence>
<dbReference type="KEGG" id="kmr:108243225"/>
<dbReference type="InterPro" id="IPR007110">
    <property type="entry name" value="Ig-like_dom"/>
</dbReference>
<dbReference type="Proteomes" id="UP000264800">
    <property type="component" value="Unplaced"/>
</dbReference>
<dbReference type="InterPro" id="IPR013106">
    <property type="entry name" value="Ig_V-set"/>
</dbReference>
<dbReference type="Ensembl" id="ENSKMAT00000022458.1">
    <property type="protein sequence ID" value="ENSKMAP00000022173.1"/>
    <property type="gene ID" value="ENSKMAG00000016479.1"/>
</dbReference>
<dbReference type="PANTHER" id="PTHR15193">
    <property type="entry name" value="CD83 ANTIGEN"/>
    <property type="match status" value="1"/>
</dbReference>
<dbReference type="InterPro" id="IPR036179">
    <property type="entry name" value="Ig-like_dom_sf"/>
</dbReference>
<keyword evidence="1" id="KW-0812">Transmembrane</keyword>
<proteinExistence type="predicted"/>
<keyword evidence="5" id="KW-1185">Reference proteome</keyword>
<feature type="transmembrane region" description="Helical" evidence="1">
    <location>
        <begin position="168"/>
        <end position="190"/>
    </location>
</feature>
<dbReference type="PANTHER" id="PTHR15193:SF1">
    <property type="entry name" value="CD83 ANTIGEN"/>
    <property type="match status" value="1"/>
</dbReference>